<evidence type="ECO:0000313" key="2">
    <source>
        <dbReference type="Proteomes" id="UP001346149"/>
    </source>
</evidence>
<name>A0AAN7RKM8_TRANT</name>
<reference evidence="1 2" key="1">
    <citation type="journal article" date="2023" name="Hortic Res">
        <title>Pangenome of water caltrop reveals structural variations and asymmetric subgenome divergence after allopolyploidization.</title>
        <authorList>
            <person name="Zhang X."/>
            <person name="Chen Y."/>
            <person name="Wang L."/>
            <person name="Yuan Y."/>
            <person name="Fang M."/>
            <person name="Shi L."/>
            <person name="Lu R."/>
            <person name="Comes H.P."/>
            <person name="Ma Y."/>
            <person name="Chen Y."/>
            <person name="Huang G."/>
            <person name="Zhou Y."/>
            <person name="Zheng Z."/>
            <person name="Qiu Y."/>
        </authorList>
    </citation>
    <scope>NUCLEOTIDE SEQUENCE [LARGE SCALE GENOMIC DNA]</scope>
    <source>
        <strain evidence="1">F231</strain>
    </source>
</reference>
<dbReference type="EMBL" id="JAXQNO010000003">
    <property type="protein sequence ID" value="KAK4801451.1"/>
    <property type="molecule type" value="Genomic_DNA"/>
</dbReference>
<keyword evidence="2" id="KW-1185">Reference proteome</keyword>
<evidence type="ECO:0000313" key="1">
    <source>
        <dbReference type="EMBL" id="KAK4801451.1"/>
    </source>
</evidence>
<accession>A0AAN7RKM8</accession>
<proteinExistence type="predicted"/>
<comment type="caution">
    <text evidence="1">The sequence shown here is derived from an EMBL/GenBank/DDBJ whole genome shotgun (WGS) entry which is preliminary data.</text>
</comment>
<gene>
    <name evidence="1" type="ORF">SAY86_021938</name>
</gene>
<sequence>MQVRALVRRASSNWKAASPLGWSSITTVQKRELCLVVLPDGVDRQSEDFARNSEAMDALLSQLHSHIRKVSPLANLSLSPSPHSAPRFVCFIWISRLRDAD</sequence>
<dbReference type="Proteomes" id="UP001346149">
    <property type="component" value="Unassembled WGS sequence"/>
</dbReference>
<dbReference type="AlphaFoldDB" id="A0AAN7RKM8"/>
<protein>
    <submittedName>
        <fullName evidence="1">Uncharacterized protein</fullName>
    </submittedName>
</protein>
<organism evidence="1 2">
    <name type="scientific">Trapa natans</name>
    <name type="common">Water chestnut</name>
    <dbReference type="NCBI Taxonomy" id="22666"/>
    <lineage>
        <taxon>Eukaryota</taxon>
        <taxon>Viridiplantae</taxon>
        <taxon>Streptophyta</taxon>
        <taxon>Embryophyta</taxon>
        <taxon>Tracheophyta</taxon>
        <taxon>Spermatophyta</taxon>
        <taxon>Magnoliopsida</taxon>
        <taxon>eudicotyledons</taxon>
        <taxon>Gunneridae</taxon>
        <taxon>Pentapetalae</taxon>
        <taxon>rosids</taxon>
        <taxon>malvids</taxon>
        <taxon>Myrtales</taxon>
        <taxon>Lythraceae</taxon>
        <taxon>Trapa</taxon>
    </lineage>
</organism>